<dbReference type="EMBL" id="LT906449">
    <property type="protein sequence ID" value="SNV09414.1"/>
    <property type="molecule type" value="Genomic_DNA"/>
</dbReference>
<evidence type="ECO:0000313" key="1">
    <source>
        <dbReference type="EMBL" id="SNV09414.1"/>
    </source>
</evidence>
<dbReference type="Proteomes" id="UP000215539">
    <property type="component" value="Chromosome 1"/>
</dbReference>
<protein>
    <submittedName>
        <fullName evidence="1">Uncharacterized protein</fullName>
    </submittedName>
</protein>
<proteinExistence type="predicted"/>
<evidence type="ECO:0000313" key="2">
    <source>
        <dbReference type="Proteomes" id="UP000215539"/>
    </source>
</evidence>
<accession>A0AAX2GZI6</accession>
<organism evidence="1 2">
    <name type="scientific">Capnocytophaga haemolytica</name>
    <dbReference type="NCBI Taxonomy" id="45243"/>
    <lineage>
        <taxon>Bacteria</taxon>
        <taxon>Pseudomonadati</taxon>
        <taxon>Bacteroidota</taxon>
        <taxon>Flavobacteriia</taxon>
        <taxon>Flavobacteriales</taxon>
        <taxon>Flavobacteriaceae</taxon>
        <taxon>Capnocytophaga</taxon>
    </lineage>
</organism>
<gene>
    <name evidence="1" type="ORF">SAMEA44541418_01173</name>
</gene>
<name>A0AAX2GZI6_9FLAO</name>
<dbReference type="AlphaFoldDB" id="A0AAX2GZI6"/>
<reference evidence="1 2" key="1">
    <citation type="submission" date="2017-06" db="EMBL/GenBank/DDBJ databases">
        <authorList>
            <consortium name="Pathogen Informatics"/>
        </authorList>
    </citation>
    <scope>NUCLEOTIDE SEQUENCE [LARGE SCALE GENOMIC DNA]</scope>
    <source>
        <strain evidence="1 2">NCTC12947</strain>
    </source>
</reference>
<sequence length="44" mass="5010">MPFTAKSPPAICTNNTSEIFYWISLLSCFSLDNQFNIIVDKLIL</sequence>